<accession>K0L0Q1</accession>
<dbReference type="GO" id="GO:0008270">
    <property type="term" value="F:zinc ion binding"/>
    <property type="evidence" value="ECO:0007669"/>
    <property type="project" value="UniProtKB-KW"/>
</dbReference>
<keyword evidence="1" id="KW-0479">Metal-binding</keyword>
<keyword evidence="1" id="KW-0863">Zinc-finger</keyword>
<reference evidence="4 5" key="1">
    <citation type="journal article" date="2012" name="Eukaryot. Cell">
        <title>Draft genome sequence of Wickerhamomyces ciferrii NRRL Y-1031 F-60-10.</title>
        <authorList>
            <person name="Schneider J."/>
            <person name="Andrea H."/>
            <person name="Blom J."/>
            <person name="Jaenicke S."/>
            <person name="Ruckert C."/>
            <person name="Schorsch C."/>
            <person name="Szczepanowski R."/>
            <person name="Farwick M."/>
            <person name="Goesmann A."/>
            <person name="Puhler A."/>
            <person name="Schaffer S."/>
            <person name="Tauch A."/>
            <person name="Kohler T."/>
            <person name="Brinkrolf K."/>
        </authorList>
    </citation>
    <scope>NUCLEOTIDE SEQUENCE [LARGE SCALE GENOMIC DNA]</scope>
    <source>
        <strain evidence="5">ATCC 14091 / BCRC 22168 / CBS 111 / JCM 3599 / NBRC 0793 / NRRL Y-1031 F-60-10</strain>
    </source>
</reference>
<protein>
    <submittedName>
        <fullName evidence="4">Two-component response regulator-like PRR37</fullName>
    </submittedName>
</protein>
<feature type="compositionally biased region" description="Basic and acidic residues" evidence="2">
    <location>
        <begin position="248"/>
        <end position="271"/>
    </location>
</feature>
<feature type="compositionally biased region" description="Polar residues" evidence="2">
    <location>
        <begin position="318"/>
        <end position="352"/>
    </location>
</feature>
<dbReference type="EMBL" id="CAIF01000336">
    <property type="protein sequence ID" value="CCH47144.1"/>
    <property type="molecule type" value="Genomic_DNA"/>
</dbReference>
<dbReference type="Proteomes" id="UP000009328">
    <property type="component" value="Unassembled WGS sequence"/>
</dbReference>
<evidence type="ECO:0000256" key="2">
    <source>
        <dbReference type="SAM" id="MobiDB-lite"/>
    </source>
</evidence>
<dbReference type="SUPFAM" id="SSF57756">
    <property type="entry name" value="Retrovirus zinc finger-like domains"/>
    <property type="match status" value="1"/>
</dbReference>
<dbReference type="HOGENOM" id="CLU_437562_0_0_1"/>
<keyword evidence="5" id="KW-1185">Reference proteome</keyword>
<feature type="compositionally biased region" description="Basic and acidic residues" evidence="2">
    <location>
        <begin position="438"/>
        <end position="453"/>
    </location>
</feature>
<dbReference type="SMART" id="SM00343">
    <property type="entry name" value="ZnF_C2HC"/>
    <property type="match status" value="2"/>
</dbReference>
<evidence type="ECO:0000313" key="4">
    <source>
        <dbReference type="EMBL" id="CCH47144.1"/>
    </source>
</evidence>
<feature type="region of interest" description="Disordered" evidence="2">
    <location>
        <begin position="401"/>
        <end position="550"/>
    </location>
</feature>
<dbReference type="InterPro" id="IPR036875">
    <property type="entry name" value="Znf_CCHC_sf"/>
</dbReference>
<proteinExistence type="predicted"/>
<feature type="region of interest" description="Disordered" evidence="2">
    <location>
        <begin position="172"/>
        <end position="360"/>
    </location>
</feature>
<dbReference type="InParanoid" id="K0L0Q1"/>
<dbReference type="Gene3D" id="4.10.60.10">
    <property type="entry name" value="Zinc finger, CCHC-type"/>
    <property type="match status" value="1"/>
</dbReference>
<comment type="caution">
    <text evidence="4">The sequence shown here is derived from an EMBL/GenBank/DDBJ whole genome shotgun (WGS) entry which is preliminary data.</text>
</comment>
<dbReference type="AlphaFoldDB" id="K0L0Q1"/>
<dbReference type="InterPro" id="IPR001878">
    <property type="entry name" value="Znf_CCHC"/>
</dbReference>
<dbReference type="GO" id="GO:0003676">
    <property type="term" value="F:nucleic acid binding"/>
    <property type="evidence" value="ECO:0007669"/>
    <property type="project" value="InterPro"/>
</dbReference>
<evidence type="ECO:0000256" key="1">
    <source>
        <dbReference type="PROSITE-ProRule" id="PRU00047"/>
    </source>
</evidence>
<organism evidence="4 5">
    <name type="scientific">Wickerhamomyces ciferrii (strain ATCC 14091 / BCRC 22168 / CBS 111 / JCM 3599 / NBRC 0793 / NRRL Y-1031 F-60-10)</name>
    <name type="common">Yeast</name>
    <name type="synonym">Pichia ciferrii</name>
    <dbReference type="NCBI Taxonomy" id="1206466"/>
    <lineage>
        <taxon>Eukaryota</taxon>
        <taxon>Fungi</taxon>
        <taxon>Dikarya</taxon>
        <taxon>Ascomycota</taxon>
        <taxon>Saccharomycotina</taxon>
        <taxon>Saccharomycetes</taxon>
        <taxon>Phaffomycetales</taxon>
        <taxon>Wickerhamomycetaceae</taxon>
        <taxon>Wickerhamomyces</taxon>
    </lineage>
</organism>
<name>K0L0Q1_WICCF</name>
<feature type="compositionally biased region" description="Polar residues" evidence="2">
    <location>
        <begin position="273"/>
        <end position="283"/>
    </location>
</feature>
<dbReference type="PROSITE" id="PS50158">
    <property type="entry name" value="ZF_CCHC"/>
    <property type="match status" value="1"/>
</dbReference>
<gene>
    <name evidence="4" type="ORF">BN7_6757</name>
</gene>
<evidence type="ECO:0000313" key="5">
    <source>
        <dbReference type="Proteomes" id="UP000009328"/>
    </source>
</evidence>
<feature type="compositionally biased region" description="Basic and acidic residues" evidence="2">
    <location>
        <begin position="198"/>
        <end position="210"/>
    </location>
</feature>
<feature type="compositionally biased region" description="Polar residues" evidence="2">
    <location>
        <begin position="221"/>
        <end position="235"/>
    </location>
</feature>
<sequence length="550" mass="60758">MDDMVEIMDAQLSITTMTSVDGTSFKLTKAWYPNIAKPLMVQLSYSAKFFKSDLEALTSHLQGFNYQLIGSTLIIKNGVSSSKPDDKFTHCLQAVVDWKETNFIGPPNKSLFESRLQVLNRDILKCTGCDKLGHYKVNCPEICTTCSRAGHHQSNCNASLATLERIKMIQSQKFKKTKGGKSQLPSSSSSAKVNQSKGTKDQKSNMEKDGFSQTPKKKSSRPTVATTNIPQTPKQVNKYAIAFNQQKKQQETERGSNSEEVPGEKDIEKPASKPSTTSEESIINKSGQNDKDKKQQKSNNNNTEDVSMDSEKEDSTTKENSIPENMENIITTEKASLTNEGTTDVKYLNNSDKPQDNQLDDHIFSEYASRSLIQQVEEGHIEDLGESNTFSFKKSFTIVSKLNGGKPPVQIQRGRSPERNPENKSAPDPSPNTKRLKRIWEDFDNIDPKDYQKAIKNAPSWLIPNQPTQHNKPIDPLGTKAGDSQGGLLGSEADTEESDSETEKANDSGMQIDDDGIHQEPIQPNLPAGDDIGNPLGGDSNPKPGDTPPQ</sequence>
<keyword evidence="1" id="KW-0862">Zinc</keyword>
<feature type="domain" description="CCHC-type" evidence="3">
    <location>
        <begin position="125"/>
        <end position="141"/>
    </location>
</feature>
<evidence type="ECO:0000259" key="3">
    <source>
        <dbReference type="PROSITE" id="PS50158"/>
    </source>
</evidence>